<dbReference type="PANTHER" id="PTHR42916:SF1">
    <property type="entry name" value="PROTEIN PHYLLO, CHLOROPLASTIC"/>
    <property type="match status" value="1"/>
</dbReference>
<evidence type="ECO:0000259" key="8">
    <source>
        <dbReference type="Pfam" id="PF02775"/>
    </source>
</evidence>
<dbReference type="HAMAP" id="MF_01659">
    <property type="entry name" value="MenD"/>
    <property type="match status" value="1"/>
</dbReference>
<keyword evidence="1 6" id="KW-0808">Transferase</keyword>
<dbReference type="SUPFAM" id="SSF52518">
    <property type="entry name" value="Thiamin diphosphate-binding fold (THDP-binding)"/>
    <property type="match status" value="2"/>
</dbReference>
<feature type="compositionally biased region" description="Basic and acidic residues" evidence="7">
    <location>
        <begin position="1"/>
        <end position="21"/>
    </location>
</feature>
<evidence type="ECO:0000313" key="11">
    <source>
        <dbReference type="Proteomes" id="UP000291483"/>
    </source>
</evidence>
<dbReference type="Gene3D" id="3.40.50.1220">
    <property type="entry name" value="TPP-binding domain"/>
    <property type="match status" value="1"/>
</dbReference>
<keyword evidence="6" id="KW-0474">Menaquinone biosynthesis</keyword>
<dbReference type="EC" id="2.2.1.9" evidence="6"/>
<comment type="pathway">
    <text evidence="6">Quinol/quinone metabolism; menaquinone biosynthesis.</text>
</comment>
<dbReference type="UniPathway" id="UPA00079"/>
<comment type="similarity">
    <text evidence="6">Belongs to the TPP enzyme family. MenD subfamily.</text>
</comment>
<comment type="cofactor">
    <cofactor evidence="6">
        <name>Mg(2+)</name>
        <dbReference type="ChEBI" id="CHEBI:18420"/>
    </cofactor>
    <cofactor evidence="6">
        <name>Mn(2+)</name>
        <dbReference type="ChEBI" id="CHEBI:29035"/>
    </cofactor>
</comment>
<evidence type="ECO:0000256" key="6">
    <source>
        <dbReference type="HAMAP-Rule" id="MF_01659"/>
    </source>
</evidence>
<dbReference type="EMBL" id="SHLC01000001">
    <property type="protein sequence ID" value="RZU66676.1"/>
    <property type="molecule type" value="Genomic_DNA"/>
</dbReference>
<feature type="domain" description="Thiamine pyrophosphate enzyme N-terminal TPP-binding" evidence="9">
    <location>
        <begin position="41"/>
        <end position="148"/>
    </location>
</feature>
<dbReference type="GO" id="GO:0009234">
    <property type="term" value="P:menaquinone biosynthetic process"/>
    <property type="evidence" value="ECO:0007669"/>
    <property type="project" value="UniProtKB-UniRule"/>
</dbReference>
<dbReference type="PANTHER" id="PTHR42916">
    <property type="entry name" value="2-SUCCINYL-5-ENOLPYRUVYL-6-HYDROXY-3-CYCLOHEXENE-1-CARBOXYLATE SYNTHASE"/>
    <property type="match status" value="1"/>
</dbReference>
<dbReference type="InterPro" id="IPR029061">
    <property type="entry name" value="THDP-binding"/>
</dbReference>
<reference evidence="10 11" key="1">
    <citation type="submission" date="2019-02" db="EMBL/GenBank/DDBJ databases">
        <title>Sequencing the genomes of 1000 actinobacteria strains.</title>
        <authorList>
            <person name="Klenk H.-P."/>
        </authorList>
    </citation>
    <scope>NUCLEOTIDE SEQUENCE [LARGE SCALE GENOMIC DNA]</scope>
    <source>
        <strain evidence="10 11">DSM 18319</strain>
    </source>
</reference>
<evidence type="ECO:0000256" key="3">
    <source>
        <dbReference type="ARBA" id="ARBA00022842"/>
    </source>
</evidence>
<proteinExistence type="inferred from homology"/>
<feature type="domain" description="Thiamine pyrophosphate enzyme TPP-binding" evidence="8">
    <location>
        <begin position="496"/>
        <end position="625"/>
    </location>
</feature>
<comment type="subunit">
    <text evidence="6">Homodimer.</text>
</comment>
<dbReference type="RefSeq" id="WP_130506840.1">
    <property type="nucleotide sequence ID" value="NZ_SHLC01000001.1"/>
</dbReference>
<keyword evidence="5 6" id="KW-0464">Manganese</keyword>
<evidence type="ECO:0000256" key="1">
    <source>
        <dbReference type="ARBA" id="ARBA00022679"/>
    </source>
</evidence>
<dbReference type="NCBIfam" id="TIGR00173">
    <property type="entry name" value="menD"/>
    <property type="match status" value="1"/>
</dbReference>
<dbReference type="GO" id="GO:0030976">
    <property type="term" value="F:thiamine pyrophosphate binding"/>
    <property type="evidence" value="ECO:0007669"/>
    <property type="project" value="UniProtKB-UniRule"/>
</dbReference>
<evidence type="ECO:0000256" key="4">
    <source>
        <dbReference type="ARBA" id="ARBA00023052"/>
    </source>
</evidence>
<evidence type="ECO:0000256" key="2">
    <source>
        <dbReference type="ARBA" id="ARBA00022723"/>
    </source>
</evidence>
<evidence type="ECO:0000256" key="5">
    <source>
        <dbReference type="ARBA" id="ARBA00023211"/>
    </source>
</evidence>
<dbReference type="UniPathway" id="UPA01057">
    <property type="reaction ID" value="UER00164"/>
</dbReference>
<name>A0A4V2GB64_9MICO</name>
<dbReference type="Proteomes" id="UP000291483">
    <property type="component" value="Unassembled WGS sequence"/>
</dbReference>
<evidence type="ECO:0000259" key="9">
    <source>
        <dbReference type="Pfam" id="PF02776"/>
    </source>
</evidence>
<comment type="function">
    <text evidence="6">Catalyzes the thiamine diphosphate-dependent decarboxylation of 2-oxoglutarate and the subsequent addition of the resulting succinic semialdehyde-thiamine pyrophosphate anion to isochorismate to yield 2-succinyl-5-enolpyruvyl-6-hydroxy-3-cyclohexene-1-carboxylate (SEPHCHC).</text>
</comment>
<keyword evidence="4 6" id="KW-0786">Thiamine pyrophosphate</keyword>
<dbReference type="GO" id="GO:0030145">
    <property type="term" value="F:manganese ion binding"/>
    <property type="evidence" value="ECO:0007669"/>
    <property type="project" value="UniProtKB-UniRule"/>
</dbReference>
<dbReference type="GO" id="GO:0070204">
    <property type="term" value="F:2-succinyl-5-enolpyruvyl-6-hydroxy-3-cyclohexene-1-carboxylic-acid synthase activity"/>
    <property type="evidence" value="ECO:0007669"/>
    <property type="project" value="UniProtKB-UniRule"/>
</dbReference>
<dbReference type="CDD" id="cd07037">
    <property type="entry name" value="TPP_PYR_MenD"/>
    <property type="match status" value="1"/>
</dbReference>
<feature type="region of interest" description="Disordered" evidence="7">
    <location>
        <begin position="1"/>
        <end position="28"/>
    </location>
</feature>
<dbReference type="AlphaFoldDB" id="A0A4V2GB64"/>
<dbReference type="InterPro" id="IPR011766">
    <property type="entry name" value="TPP_enzyme_TPP-bd"/>
</dbReference>
<evidence type="ECO:0000256" key="7">
    <source>
        <dbReference type="SAM" id="MobiDB-lite"/>
    </source>
</evidence>
<dbReference type="OrthoDB" id="9791859at2"/>
<gene>
    <name evidence="6" type="primary">menD</name>
    <name evidence="10" type="ORF">EV379_3042</name>
</gene>
<dbReference type="InterPro" id="IPR004433">
    <property type="entry name" value="MenaQ_synth_MenD"/>
</dbReference>
<protein>
    <recommendedName>
        <fullName evidence="6">2-succinyl-5-enolpyruvyl-6-hydroxy-3-cyclohexene-1-carboxylate synthase</fullName>
        <shortName evidence="6">SEPHCHC synthase</shortName>
        <ecNumber evidence="6">2.2.1.9</ecNumber>
    </recommendedName>
    <alternativeName>
        <fullName evidence="6">Menaquinone biosynthesis protein MenD</fullName>
    </alternativeName>
</protein>
<comment type="caution">
    <text evidence="10">The sequence shown here is derived from an EMBL/GenBank/DDBJ whole genome shotgun (WGS) entry which is preliminary data.</text>
</comment>
<keyword evidence="3 6" id="KW-0460">Magnesium</keyword>
<dbReference type="Pfam" id="PF02776">
    <property type="entry name" value="TPP_enzyme_N"/>
    <property type="match status" value="1"/>
</dbReference>
<keyword evidence="11" id="KW-1185">Reference proteome</keyword>
<dbReference type="InterPro" id="IPR012001">
    <property type="entry name" value="Thiamin_PyroP_enz_TPP-bd_dom"/>
</dbReference>
<comment type="pathway">
    <text evidence="6">Quinol/quinone metabolism; 1,4-dihydroxy-2-naphthoate biosynthesis; 1,4-dihydroxy-2-naphthoate from chorismate: step 2/7.</text>
</comment>
<organism evidence="10 11">
    <name type="scientific">Microterricola gilva</name>
    <dbReference type="NCBI Taxonomy" id="393267"/>
    <lineage>
        <taxon>Bacteria</taxon>
        <taxon>Bacillati</taxon>
        <taxon>Actinomycetota</taxon>
        <taxon>Actinomycetes</taxon>
        <taxon>Micrococcales</taxon>
        <taxon>Microbacteriaceae</taxon>
        <taxon>Microterricola</taxon>
    </lineage>
</organism>
<dbReference type="Pfam" id="PF02775">
    <property type="entry name" value="TPP_enzyme_C"/>
    <property type="match status" value="1"/>
</dbReference>
<sequence length="629" mass="64525">MPEAVDSRSAHADGHDADGHARSNGLPLSSGSPASDYAWALLSEFVRLGVRHIVVSPGSRSQALALAAAELERLGAVQLHVRIDERSAGFTALGIGVESGAPALVVTTSGSAPAHLLPAVLEASHGRVPLVVLSADRPEEMRGIRANQTTVQPGLFGPAVRLAQDVPAPEGDPAERSDALERARSAWAAAIGAPEPGPVHLNLALREPLSAPIPDAALARFAAEHAAAEAAGGVYADMARGIAGTRPADAATATAAGAATEIPRGPGTVVVAGAGAGAEAEAFARAGHWPLLAEVSSGARFGPNLVVAARELLGSPEWAPEFGDTVERVVVFGHPTLSREVPALIARPGVATVVVDAVGHEWFDPSRNAVRAVRVTTAAGAPSAEERRWVGRWVHASRGIRDAAASSAAPDSAAESGSAPLRSGVALGGHVENFAAQREYVAAEFRAIREPLTRSSLVQAVWAATWPLDRLVFGASRLIRVADRVVPGKKIPVHANRGLAGIDGTIATAIGMALAAPAGAGTVRVLLGDLAALHDVSSLFLGVGEPRPRVQLILGNDGGGTIFDTLEVAQRAPRDAFDRVQFTPQSADFAAIAAAAGWQHTLVSTRGGLSEALTAPMSGPSIIEVPLPR</sequence>
<evidence type="ECO:0000313" key="10">
    <source>
        <dbReference type="EMBL" id="RZU66676.1"/>
    </source>
</evidence>
<dbReference type="GO" id="GO:0000287">
    <property type="term" value="F:magnesium ion binding"/>
    <property type="evidence" value="ECO:0007669"/>
    <property type="project" value="UniProtKB-UniRule"/>
</dbReference>
<comment type="cofactor">
    <cofactor evidence="6">
        <name>thiamine diphosphate</name>
        <dbReference type="ChEBI" id="CHEBI:58937"/>
    </cofactor>
    <text evidence="6">Binds 1 thiamine pyrophosphate per subunit.</text>
</comment>
<keyword evidence="2 6" id="KW-0479">Metal-binding</keyword>
<accession>A0A4V2GB64</accession>
<dbReference type="Gene3D" id="3.40.50.970">
    <property type="match status" value="2"/>
</dbReference>
<comment type="catalytic activity">
    <reaction evidence="6">
        <text>isochorismate + 2-oxoglutarate + H(+) = 5-enolpyruvoyl-6-hydroxy-2-succinyl-cyclohex-3-ene-1-carboxylate + CO2</text>
        <dbReference type="Rhea" id="RHEA:25593"/>
        <dbReference type="ChEBI" id="CHEBI:15378"/>
        <dbReference type="ChEBI" id="CHEBI:16526"/>
        <dbReference type="ChEBI" id="CHEBI:16810"/>
        <dbReference type="ChEBI" id="CHEBI:29780"/>
        <dbReference type="ChEBI" id="CHEBI:58818"/>
        <dbReference type="EC" id="2.2.1.9"/>
    </reaction>
</comment>